<keyword evidence="1" id="KW-0805">Transcription regulation</keyword>
<reference evidence="7" key="2">
    <citation type="journal article" date="2023" name="IMA Fungus">
        <title>Comparative genomic study of the Penicillium genus elucidates a diverse pangenome and 15 lateral gene transfer events.</title>
        <authorList>
            <person name="Petersen C."/>
            <person name="Sorensen T."/>
            <person name="Nielsen M.R."/>
            <person name="Sondergaard T.E."/>
            <person name="Sorensen J.L."/>
            <person name="Fitzpatrick D.A."/>
            <person name="Frisvad J.C."/>
            <person name="Nielsen K.L."/>
        </authorList>
    </citation>
    <scope>NUCLEOTIDE SEQUENCE</scope>
    <source>
        <strain evidence="7">IBT 22155</strain>
    </source>
</reference>
<gene>
    <name evidence="6" type="ORF">N7515_008536</name>
    <name evidence="7" type="ORF">N7515_008537</name>
</gene>
<name>A0A9W9GPG6_9EURO</name>
<feature type="domain" description="HMG box" evidence="5">
    <location>
        <begin position="139"/>
        <end position="207"/>
    </location>
</feature>
<evidence type="ECO:0000313" key="6">
    <source>
        <dbReference type="EMBL" id="KAJ5124711.1"/>
    </source>
</evidence>
<evidence type="ECO:0000313" key="8">
    <source>
        <dbReference type="Proteomes" id="UP001149079"/>
    </source>
</evidence>
<keyword evidence="3" id="KW-0804">Transcription</keyword>
<dbReference type="Pfam" id="PF00505">
    <property type="entry name" value="HMG_box"/>
    <property type="match status" value="1"/>
</dbReference>
<evidence type="ECO:0000313" key="7">
    <source>
        <dbReference type="EMBL" id="KAJ5124712.1"/>
    </source>
</evidence>
<dbReference type="EMBL" id="JAPQKL010000006">
    <property type="protein sequence ID" value="KAJ5124712.1"/>
    <property type="molecule type" value="Genomic_DNA"/>
</dbReference>
<dbReference type="RefSeq" id="XP_056519110.1">
    <property type="nucleotide sequence ID" value="XM_056669280.1"/>
</dbReference>
<dbReference type="InterPro" id="IPR036910">
    <property type="entry name" value="HMG_box_dom_sf"/>
</dbReference>
<keyword evidence="4" id="KW-0539">Nucleus</keyword>
<dbReference type="GO" id="GO:0000122">
    <property type="term" value="P:negative regulation of transcription by RNA polymerase II"/>
    <property type="evidence" value="ECO:0007669"/>
    <property type="project" value="TreeGrafter"/>
</dbReference>
<dbReference type="Gene3D" id="1.10.30.10">
    <property type="entry name" value="High mobility group box domain"/>
    <property type="match status" value="1"/>
</dbReference>
<evidence type="ECO:0000259" key="5">
    <source>
        <dbReference type="PROSITE" id="PS50118"/>
    </source>
</evidence>
<keyword evidence="2 4" id="KW-0238">DNA-binding</keyword>
<accession>A0A9W9GPG6</accession>
<dbReference type="FunFam" id="1.10.30.10:FF:000041">
    <property type="entry name" value="HMG box family protein"/>
    <property type="match status" value="1"/>
</dbReference>
<dbReference type="InterPro" id="IPR050140">
    <property type="entry name" value="SRY-related_HMG-box_TF-like"/>
</dbReference>
<dbReference type="OrthoDB" id="6247875at2759"/>
<dbReference type="InterPro" id="IPR009071">
    <property type="entry name" value="HMG_box_dom"/>
</dbReference>
<proteinExistence type="predicted"/>
<feature type="DNA-binding region" description="HMG box" evidence="4">
    <location>
        <begin position="139"/>
        <end position="207"/>
    </location>
</feature>
<dbReference type="GO" id="GO:0000978">
    <property type="term" value="F:RNA polymerase II cis-regulatory region sequence-specific DNA binding"/>
    <property type="evidence" value="ECO:0007669"/>
    <property type="project" value="TreeGrafter"/>
</dbReference>
<comment type="caution">
    <text evidence="7">The sequence shown here is derived from an EMBL/GenBank/DDBJ whole genome shotgun (WGS) entry which is preliminary data.</text>
</comment>
<dbReference type="PANTHER" id="PTHR10270:SF161">
    <property type="entry name" value="SEX-DETERMINING REGION Y PROTEIN"/>
    <property type="match status" value="1"/>
</dbReference>
<dbReference type="SUPFAM" id="SSF47095">
    <property type="entry name" value="HMG-box"/>
    <property type="match status" value="1"/>
</dbReference>
<dbReference type="CDD" id="cd01389">
    <property type="entry name" value="HMG-box_ROX1-like"/>
    <property type="match status" value="1"/>
</dbReference>
<dbReference type="GO" id="GO:0005634">
    <property type="term" value="C:nucleus"/>
    <property type="evidence" value="ECO:0007669"/>
    <property type="project" value="UniProtKB-UniRule"/>
</dbReference>
<dbReference type="GO" id="GO:0030154">
    <property type="term" value="P:cell differentiation"/>
    <property type="evidence" value="ECO:0007669"/>
    <property type="project" value="TreeGrafter"/>
</dbReference>
<evidence type="ECO:0000256" key="3">
    <source>
        <dbReference type="ARBA" id="ARBA00023163"/>
    </source>
</evidence>
<dbReference type="PROSITE" id="PS50118">
    <property type="entry name" value="HMG_BOX_2"/>
    <property type="match status" value="1"/>
</dbReference>
<dbReference type="AlphaFoldDB" id="A0A9W9GPG6"/>
<dbReference type="PANTHER" id="PTHR10270">
    <property type="entry name" value="SOX TRANSCRIPTION FACTOR"/>
    <property type="match status" value="1"/>
</dbReference>
<keyword evidence="8" id="KW-1185">Reference proteome</keyword>
<dbReference type="Proteomes" id="UP001149079">
    <property type="component" value="Unassembled WGS sequence"/>
</dbReference>
<protein>
    <submittedName>
        <fullName evidence="7">High mobility group superfamily</fullName>
    </submittedName>
</protein>
<dbReference type="GO" id="GO:0001228">
    <property type="term" value="F:DNA-binding transcription activator activity, RNA polymerase II-specific"/>
    <property type="evidence" value="ECO:0007669"/>
    <property type="project" value="TreeGrafter"/>
</dbReference>
<dbReference type="GeneID" id="81408450"/>
<evidence type="ECO:0000256" key="1">
    <source>
        <dbReference type="ARBA" id="ARBA00023015"/>
    </source>
</evidence>
<evidence type="ECO:0000256" key="2">
    <source>
        <dbReference type="ARBA" id="ARBA00023125"/>
    </source>
</evidence>
<organism evidence="7 8">
    <name type="scientific">Penicillium bovifimosum</name>
    <dbReference type="NCBI Taxonomy" id="126998"/>
    <lineage>
        <taxon>Eukaryota</taxon>
        <taxon>Fungi</taxon>
        <taxon>Dikarya</taxon>
        <taxon>Ascomycota</taxon>
        <taxon>Pezizomycotina</taxon>
        <taxon>Eurotiomycetes</taxon>
        <taxon>Eurotiomycetidae</taxon>
        <taxon>Eurotiales</taxon>
        <taxon>Aspergillaceae</taxon>
        <taxon>Penicillium</taxon>
    </lineage>
</organism>
<dbReference type="EMBL" id="JAPQKL010000006">
    <property type="protein sequence ID" value="KAJ5124711.1"/>
    <property type="molecule type" value="Genomic_DNA"/>
</dbReference>
<sequence>MFTSPLTNDPNDMPPSRCLEILWCEAMQNIEAAEGQILVPDNIVENVLGMDNLQEMHKRLANMNNGVAYMHFDESLDAWRLSTTDEYLNERTPAQELRDAEIPISFKDHKLVSQSIYRSADLGTLPSLPVPGAAAAAHVPRPPNCFILYRQANHHIVKESNPGVSNNEISRILGNRWKNERPEVRERYTRLADQLKREHAVKHPNYQYAPRRPSERKRRGPRANAETIRYVDQEPAFQHALESSERIGKDWYIEIDDKLVGMLNDKGLLWGPNGVAPEPDSYSQTELISMANDLTSGDNLVTLDGTLNLNIDNQGMPLPTMF</sequence>
<reference evidence="7" key="1">
    <citation type="submission" date="2022-11" db="EMBL/GenBank/DDBJ databases">
        <authorList>
            <person name="Petersen C."/>
        </authorList>
    </citation>
    <scope>NUCLEOTIDE SEQUENCE</scope>
    <source>
        <strain evidence="7">IBT 22155</strain>
    </source>
</reference>
<evidence type="ECO:0000256" key="4">
    <source>
        <dbReference type="PROSITE-ProRule" id="PRU00267"/>
    </source>
</evidence>
<dbReference type="SMART" id="SM00398">
    <property type="entry name" value="HMG"/>
    <property type="match status" value="1"/>
</dbReference>